<dbReference type="PANTHER" id="PTHR34406">
    <property type="entry name" value="PROTEIN YCEI"/>
    <property type="match status" value="1"/>
</dbReference>
<dbReference type="InterPro" id="IPR036761">
    <property type="entry name" value="TTHA0802/YceI-like_sf"/>
</dbReference>
<dbReference type="PANTHER" id="PTHR34406:SF1">
    <property type="entry name" value="PROTEIN YCEI"/>
    <property type="match status" value="1"/>
</dbReference>
<dbReference type="NCBIfam" id="NF002994">
    <property type="entry name" value="PRK03757.1"/>
    <property type="match status" value="1"/>
</dbReference>
<dbReference type="SUPFAM" id="SSF101874">
    <property type="entry name" value="YceI-like"/>
    <property type="match status" value="1"/>
</dbReference>
<keyword evidence="1" id="KW-0732">Signal</keyword>
<evidence type="ECO:0000259" key="2">
    <source>
        <dbReference type="SMART" id="SM00867"/>
    </source>
</evidence>
<dbReference type="InterPro" id="IPR007372">
    <property type="entry name" value="Lipid/polyisoprenoid-bd_YceI"/>
</dbReference>
<evidence type="ECO:0000256" key="1">
    <source>
        <dbReference type="SAM" id="SignalP"/>
    </source>
</evidence>
<evidence type="ECO:0000313" key="4">
    <source>
        <dbReference type="Proteomes" id="UP000321039"/>
    </source>
</evidence>
<reference evidence="3 4" key="1">
    <citation type="submission" date="2019-08" db="EMBL/GenBank/DDBJ databases">
        <title>Parahaliea maris sp. nov., isolated from the surface seawater.</title>
        <authorList>
            <person name="Liu Y."/>
        </authorList>
    </citation>
    <scope>NUCLEOTIDE SEQUENCE [LARGE SCALE GENOMIC DNA]</scope>
    <source>
        <strain evidence="3 4">HSLHS9</strain>
    </source>
</reference>
<dbReference type="Proteomes" id="UP000321039">
    <property type="component" value="Unassembled WGS sequence"/>
</dbReference>
<dbReference type="Gene3D" id="2.40.128.110">
    <property type="entry name" value="Lipid/polyisoprenoid-binding, YceI-like"/>
    <property type="match status" value="1"/>
</dbReference>
<dbReference type="Pfam" id="PF04264">
    <property type="entry name" value="YceI"/>
    <property type="match status" value="1"/>
</dbReference>
<comment type="caution">
    <text evidence="3">The sequence shown here is derived from an EMBL/GenBank/DDBJ whole genome shotgun (WGS) entry which is preliminary data.</text>
</comment>
<dbReference type="EMBL" id="VRZA01000001">
    <property type="protein sequence ID" value="TXS95948.1"/>
    <property type="molecule type" value="Genomic_DNA"/>
</dbReference>
<feature type="chain" id="PRO_5022778053" evidence="1">
    <location>
        <begin position="23"/>
        <end position="189"/>
    </location>
</feature>
<evidence type="ECO:0000313" key="3">
    <source>
        <dbReference type="EMBL" id="TXS95948.1"/>
    </source>
</evidence>
<name>A0A5C9A567_9GAMM</name>
<organism evidence="3 4">
    <name type="scientific">Parahaliea maris</name>
    <dbReference type="NCBI Taxonomy" id="2716870"/>
    <lineage>
        <taxon>Bacteria</taxon>
        <taxon>Pseudomonadati</taxon>
        <taxon>Pseudomonadota</taxon>
        <taxon>Gammaproteobacteria</taxon>
        <taxon>Cellvibrionales</taxon>
        <taxon>Halieaceae</taxon>
        <taxon>Parahaliea</taxon>
    </lineage>
</organism>
<accession>A0A5C9A567</accession>
<sequence>MKKLLIAMSVSASALASMAVNSADYVIDTQGAHASVNFKVKHLGYSWLTGRFNTFEGSFEWDKENPAASSVAVSIDTTSLDSNHAERDKHLRSGDFLEVSKYPTASFKSTAYKPTGEGTGELTGELSLRGVTSTITFPVEQIGEGDDPWGGYRAGFSGSTSIMLGDYGMGGPLGNIPVELELNVEGVRQ</sequence>
<proteinExistence type="predicted"/>
<dbReference type="AlphaFoldDB" id="A0A5C9A567"/>
<keyword evidence="4" id="KW-1185">Reference proteome</keyword>
<feature type="signal peptide" evidence="1">
    <location>
        <begin position="1"/>
        <end position="22"/>
    </location>
</feature>
<feature type="domain" description="Lipid/polyisoprenoid-binding YceI-like" evidence="2">
    <location>
        <begin position="24"/>
        <end position="187"/>
    </location>
</feature>
<protein>
    <submittedName>
        <fullName evidence="3">YceI family protein</fullName>
    </submittedName>
</protein>
<gene>
    <name evidence="3" type="ORF">FV139_00085</name>
</gene>
<dbReference type="RefSeq" id="WP_148066218.1">
    <property type="nucleotide sequence ID" value="NZ_VRZA01000001.1"/>
</dbReference>
<dbReference type="SMART" id="SM00867">
    <property type="entry name" value="YceI"/>
    <property type="match status" value="1"/>
</dbReference>